<dbReference type="EMBL" id="FOBM01000017">
    <property type="protein sequence ID" value="SEM35285.1"/>
    <property type="molecule type" value="Genomic_DNA"/>
</dbReference>
<name>A0A1H9SSC2_9STRE</name>
<feature type="transmembrane region" description="Helical" evidence="1">
    <location>
        <begin position="216"/>
        <end position="239"/>
    </location>
</feature>
<evidence type="ECO:0000313" key="2">
    <source>
        <dbReference type="EMBL" id="SEM35285.1"/>
    </source>
</evidence>
<accession>A0A1H9SSC2</accession>
<reference evidence="4 5" key="1">
    <citation type="submission" date="2016-10" db="EMBL/GenBank/DDBJ databases">
        <authorList>
            <person name="de Groot N.N."/>
        </authorList>
    </citation>
    <scope>NUCLEOTIDE SEQUENCE [LARGE SCALE GENOMIC DNA]</scope>
    <source>
        <strain evidence="2 5">VTM1R29</strain>
        <strain evidence="3 4">VTM2R47</strain>
    </source>
</reference>
<dbReference type="RefSeq" id="WP_074596220.1">
    <property type="nucleotide sequence ID" value="NZ_FNUH01000004.1"/>
</dbReference>
<feature type="transmembrane region" description="Helical" evidence="1">
    <location>
        <begin position="135"/>
        <end position="156"/>
    </location>
</feature>
<evidence type="ECO:0000313" key="5">
    <source>
        <dbReference type="Proteomes" id="UP000182764"/>
    </source>
</evidence>
<proteinExistence type="predicted"/>
<evidence type="ECO:0008006" key="6">
    <source>
        <dbReference type="Google" id="ProtNLM"/>
    </source>
</evidence>
<keyword evidence="1" id="KW-0812">Transmembrane</keyword>
<dbReference type="Proteomes" id="UP000182712">
    <property type="component" value="Unassembled WGS sequence"/>
</dbReference>
<dbReference type="AlphaFoldDB" id="A0A1H9SSC2"/>
<keyword evidence="1" id="KW-1133">Transmembrane helix</keyword>
<feature type="transmembrane region" description="Helical" evidence="1">
    <location>
        <begin position="101"/>
        <end position="123"/>
    </location>
</feature>
<evidence type="ECO:0000313" key="4">
    <source>
        <dbReference type="Proteomes" id="UP000182712"/>
    </source>
</evidence>
<organism evidence="3 4">
    <name type="scientific">Streptococcus gallolyticus</name>
    <dbReference type="NCBI Taxonomy" id="315405"/>
    <lineage>
        <taxon>Bacteria</taxon>
        <taxon>Bacillati</taxon>
        <taxon>Bacillota</taxon>
        <taxon>Bacilli</taxon>
        <taxon>Lactobacillales</taxon>
        <taxon>Streptococcaceae</taxon>
        <taxon>Streptococcus</taxon>
    </lineage>
</organism>
<gene>
    <name evidence="2" type="ORF">SAMN04487839_11711</name>
    <name evidence="3" type="ORF">SAMN04487840_1117</name>
</gene>
<feature type="transmembrane region" description="Helical" evidence="1">
    <location>
        <begin position="50"/>
        <end position="71"/>
    </location>
</feature>
<evidence type="ECO:0000313" key="3">
    <source>
        <dbReference type="EMBL" id="SER87715.1"/>
    </source>
</evidence>
<feature type="transmembrane region" description="Helical" evidence="1">
    <location>
        <begin position="16"/>
        <end position="38"/>
    </location>
</feature>
<dbReference type="EMBL" id="FOGM01000011">
    <property type="protein sequence ID" value="SER87715.1"/>
    <property type="molecule type" value="Genomic_DNA"/>
</dbReference>
<evidence type="ECO:0000256" key="1">
    <source>
        <dbReference type="SAM" id="Phobius"/>
    </source>
</evidence>
<sequence>MKELRSEIKKYRRSRLWLPILGLFLFSIYWCSVSNNIHIDKNSSNIFQTLIFNIYTINNLIIPFSAALLASRMVTVDRNTRMYSVLFTNGQNEISLFLSKYVLGLLILFLGFAIQLIFIFISSKQYNTIVNNNELILFVISMLLGSGTMLLIQLLLSFVVKSVNIPIVIGLAGSFLSLLTSGALPKQITIFIPWEYLSTLNPYTINDSGIYSSTDYLLYFSLVLIIHLLLLITSIWLVFKERIIHE</sequence>
<dbReference type="Proteomes" id="UP000182764">
    <property type="component" value="Unassembled WGS sequence"/>
</dbReference>
<feature type="transmembrane region" description="Helical" evidence="1">
    <location>
        <begin position="163"/>
        <end position="184"/>
    </location>
</feature>
<protein>
    <recommendedName>
        <fullName evidence="6">ABC transporter permease</fullName>
    </recommendedName>
</protein>
<dbReference type="Pfam" id="PF12730">
    <property type="entry name" value="ABC2_membrane_4"/>
    <property type="match status" value="1"/>
</dbReference>
<keyword evidence="1" id="KW-0472">Membrane</keyword>